<organism evidence="3 4">
    <name type="scientific">Butyricimonas hominis</name>
    <dbReference type="NCBI Taxonomy" id="2763032"/>
    <lineage>
        <taxon>Bacteria</taxon>
        <taxon>Pseudomonadati</taxon>
        <taxon>Bacteroidota</taxon>
        <taxon>Bacteroidia</taxon>
        <taxon>Bacteroidales</taxon>
        <taxon>Odoribacteraceae</taxon>
        <taxon>Butyricimonas</taxon>
    </lineage>
</organism>
<gene>
    <name evidence="3" type="ORF">H8S64_19695</name>
</gene>
<sequence>MNFRMAFVWGIIASLFLLAGCVDKDLSKKEAPEGSGDYFDFRTANKLTAGVKYDIPKGYEVFFEAYAEYPVDTINGRTVKKENLKPLFRGFTDENGEYSETVQVPTYVNEIYLYSASIAVPMVKTLEVSRGKSMVSRAGEDGYVHSTYPAGMKVIDGMTWNDKGVPSNLGGKKDISADGLIMLNATLKMDDSNVSDYIVKNSEANLNVIKDGATVDIVVINNSGNTRTNTVGYYYYPTNNPPQTAEEVQRIILFPNATFPEKGGLQLGDNVRLKYWDEVKQEWSETFPAGVTIGWFILAGGYDANNHTVVDVARGRSIGFSNTSLNTEQRSHTIIVRDPNTKVRYVGLEDQNFNSSPVYRDFIFSIDADDDHVEYNDGSMPDGKDMTDTDNDGVPDVDDEFPNDGSVVYSMTYEGTLAYEDIWPYQGDYDMNDMVVEYRIKHFLNKGNLLVRVEDSWTVKNVGAQLQSGFGYQYGFRKYKVGSMSVETTYPGQSHFAKDAKGLESAQPNDATIILFDSALDVINAPEDQRTFTVKMTLNVPTKTNELELPPYNPFIIVNTNEGRGHEVHLPNYKPTDLMDTKLLHYGHDLSDPEKGIYFVSDNNFPFAIHIINESLDLKSKDEGKRIDVIYPQFSKWASSFGEENKEWYKHKK</sequence>
<dbReference type="PROSITE" id="PS51257">
    <property type="entry name" value="PROKAR_LIPOPROTEIN"/>
    <property type="match status" value="1"/>
</dbReference>
<dbReference type="InterPro" id="IPR025193">
    <property type="entry name" value="DUF4114"/>
</dbReference>
<accession>A0ABR7D7M4</accession>
<dbReference type="Pfam" id="PF16130">
    <property type="entry name" value="DUF4842"/>
    <property type="match status" value="1"/>
</dbReference>
<feature type="domain" description="DUF4114" evidence="1">
    <location>
        <begin position="287"/>
        <end position="368"/>
    </location>
</feature>
<keyword evidence="4" id="KW-1185">Reference proteome</keyword>
<name>A0ABR7D7M4_9BACT</name>
<comment type="caution">
    <text evidence="3">The sequence shown here is derived from an EMBL/GenBank/DDBJ whole genome shotgun (WGS) entry which is preliminary data.</text>
</comment>
<proteinExistence type="predicted"/>
<dbReference type="NCBIfam" id="TIGR04456">
    <property type="entry name" value="LruC_dom"/>
    <property type="match status" value="1"/>
</dbReference>
<dbReference type="InterPro" id="IPR031025">
    <property type="entry name" value="LruC_dom"/>
</dbReference>
<reference evidence="3 4" key="1">
    <citation type="submission" date="2020-08" db="EMBL/GenBank/DDBJ databases">
        <title>Genome public.</title>
        <authorList>
            <person name="Liu C."/>
            <person name="Sun Q."/>
        </authorList>
    </citation>
    <scope>NUCLEOTIDE SEQUENCE [LARGE SCALE GENOMIC DNA]</scope>
    <source>
        <strain evidence="3 4">NSJ-56</strain>
    </source>
</reference>
<evidence type="ECO:0000313" key="3">
    <source>
        <dbReference type="EMBL" id="MBC5623325.1"/>
    </source>
</evidence>
<evidence type="ECO:0000259" key="1">
    <source>
        <dbReference type="Pfam" id="PF13448"/>
    </source>
</evidence>
<evidence type="ECO:0000259" key="2">
    <source>
        <dbReference type="Pfam" id="PF16130"/>
    </source>
</evidence>
<evidence type="ECO:0000313" key="4">
    <source>
        <dbReference type="Proteomes" id="UP000646484"/>
    </source>
</evidence>
<dbReference type="Proteomes" id="UP000646484">
    <property type="component" value="Unassembled WGS sequence"/>
</dbReference>
<protein>
    <submittedName>
        <fullName evidence="3">LruC domain-containing protein</fullName>
    </submittedName>
</protein>
<dbReference type="RefSeq" id="WP_186978403.1">
    <property type="nucleotide sequence ID" value="NZ_JACOOH010000010.1"/>
</dbReference>
<dbReference type="EMBL" id="JACOOH010000010">
    <property type="protein sequence ID" value="MBC5623325.1"/>
    <property type="molecule type" value="Genomic_DNA"/>
</dbReference>
<dbReference type="Pfam" id="PF13448">
    <property type="entry name" value="DUF4114"/>
    <property type="match status" value="1"/>
</dbReference>
<feature type="domain" description="DUF4842" evidence="2">
    <location>
        <begin position="449"/>
        <end position="649"/>
    </location>
</feature>
<dbReference type="InterPro" id="IPR032295">
    <property type="entry name" value="DUF4842"/>
</dbReference>